<proteinExistence type="predicted"/>
<feature type="non-terminal residue" evidence="1">
    <location>
        <position position="1"/>
    </location>
</feature>
<sequence length="145" mass="16721">AKNETNVDEFNQIESLPAANTVGLLQKVRAAIYLLLDELWSAPSDLVRIATILDLRFKDFKWDDTFEEKEKSLELLQNLYDSMKEDSQPRDMSMQQQTTFYDYSDDDDFFRALENKVGGSASVAAEDEVLRYIGIRQINIDQDPL</sequence>
<name>A0A9N9IBT1_9GLOM</name>
<evidence type="ECO:0000313" key="2">
    <source>
        <dbReference type="Proteomes" id="UP000789396"/>
    </source>
</evidence>
<dbReference type="AlphaFoldDB" id="A0A9N9IBT1"/>
<evidence type="ECO:0000313" key="1">
    <source>
        <dbReference type="EMBL" id="CAG8728989.1"/>
    </source>
</evidence>
<gene>
    <name evidence="1" type="ORF">RFULGI_LOCUS11984</name>
</gene>
<accession>A0A9N9IBT1</accession>
<protein>
    <submittedName>
        <fullName evidence="1">17679_t:CDS:1</fullName>
    </submittedName>
</protein>
<reference evidence="1" key="1">
    <citation type="submission" date="2021-06" db="EMBL/GenBank/DDBJ databases">
        <authorList>
            <person name="Kallberg Y."/>
            <person name="Tangrot J."/>
            <person name="Rosling A."/>
        </authorList>
    </citation>
    <scope>NUCLEOTIDE SEQUENCE</scope>
    <source>
        <strain evidence="1">IN212</strain>
    </source>
</reference>
<organism evidence="1 2">
    <name type="scientific">Racocetra fulgida</name>
    <dbReference type="NCBI Taxonomy" id="60492"/>
    <lineage>
        <taxon>Eukaryota</taxon>
        <taxon>Fungi</taxon>
        <taxon>Fungi incertae sedis</taxon>
        <taxon>Mucoromycota</taxon>
        <taxon>Glomeromycotina</taxon>
        <taxon>Glomeromycetes</taxon>
        <taxon>Diversisporales</taxon>
        <taxon>Gigasporaceae</taxon>
        <taxon>Racocetra</taxon>
    </lineage>
</organism>
<feature type="non-terminal residue" evidence="1">
    <location>
        <position position="145"/>
    </location>
</feature>
<dbReference type="EMBL" id="CAJVPZ010027651">
    <property type="protein sequence ID" value="CAG8728989.1"/>
    <property type="molecule type" value="Genomic_DNA"/>
</dbReference>
<comment type="caution">
    <text evidence="1">The sequence shown here is derived from an EMBL/GenBank/DDBJ whole genome shotgun (WGS) entry which is preliminary data.</text>
</comment>
<keyword evidence="2" id="KW-1185">Reference proteome</keyword>
<dbReference type="Proteomes" id="UP000789396">
    <property type="component" value="Unassembled WGS sequence"/>
</dbReference>
<dbReference type="OrthoDB" id="2427034at2759"/>